<dbReference type="Pfam" id="PF20170">
    <property type="entry name" value="Plexin_RBD"/>
    <property type="match status" value="1"/>
</dbReference>
<dbReference type="InterPro" id="IPR008936">
    <property type="entry name" value="Rho_GTPase_activation_prot"/>
</dbReference>
<dbReference type="PANTHER" id="PTHR22625:SF44">
    <property type="entry name" value="PLEXIN-B"/>
    <property type="match status" value="1"/>
</dbReference>
<dbReference type="InterPro" id="IPR046800">
    <property type="entry name" value="Plexin_RBD"/>
</dbReference>
<dbReference type="FunFam" id="2.60.40.10:FF:002442">
    <property type="entry name" value="Plexin-2"/>
    <property type="match status" value="1"/>
</dbReference>
<dbReference type="Gene3D" id="2.60.40.10">
    <property type="entry name" value="Immunoglobulins"/>
    <property type="match status" value="4"/>
</dbReference>
<keyword evidence="13" id="KW-0175">Coiled coil</keyword>
<proteinExistence type="inferred from homology"/>
<evidence type="ECO:0000256" key="3">
    <source>
        <dbReference type="ARBA" id="ARBA00022475"/>
    </source>
</evidence>
<keyword evidence="9 14" id="KW-0472">Membrane</keyword>
<dbReference type="OrthoDB" id="125363at2759"/>
<feature type="domain" description="Sema" evidence="16">
    <location>
        <begin position="15"/>
        <end position="470"/>
    </location>
</feature>
<dbReference type="Gene3D" id="2.130.10.10">
    <property type="entry name" value="YVTN repeat-like/Quinoprotein amine dehydrogenase"/>
    <property type="match status" value="1"/>
</dbReference>
<accession>A0A8S1F156</accession>
<evidence type="ECO:0000256" key="15">
    <source>
        <dbReference type="SAM" id="SignalP"/>
    </source>
</evidence>
<dbReference type="SUPFAM" id="SSF48350">
    <property type="entry name" value="GTPase activation domain, GAP"/>
    <property type="match status" value="1"/>
</dbReference>
<dbReference type="GO" id="GO:0097374">
    <property type="term" value="P:sensory neuron axon guidance"/>
    <property type="evidence" value="ECO:0007669"/>
    <property type="project" value="TreeGrafter"/>
</dbReference>
<evidence type="ECO:0000256" key="9">
    <source>
        <dbReference type="ARBA" id="ARBA00023136"/>
    </source>
</evidence>
<evidence type="ECO:0000256" key="12">
    <source>
        <dbReference type="PROSITE-ProRule" id="PRU00352"/>
    </source>
</evidence>
<dbReference type="PANTHER" id="PTHR22625">
    <property type="entry name" value="PLEXIN"/>
    <property type="match status" value="1"/>
</dbReference>
<dbReference type="Pfam" id="PF01833">
    <property type="entry name" value="TIG"/>
    <property type="match status" value="3"/>
</dbReference>
<feature type="transmembrane region" description="Helical" evidence="14">
    <location>
        <begin position="1130"/>
        <end position="1152"/>
    </location>
</feature>
<dbReference type="GO" id="GO:0005886">
    <property type="term" value="C:plasma membrane"/>
    <property type="evidence" value="ECO:0007669"/>
    <property type="project" value="UniProtKB-SubCell"/>
</dbReference>
<keyword evidence="7" id="KW-0524">Neurogenesis</keyword>
<evidence type="ECO:0000256" key="11">
    <source>
        <dbReference type="ARBA" id="ARBA00023180"/>
    </source>
</evidence>
<dbReference type="InterPro" id="IPR013783">
    <property type="entry name" value="Ig-like_fold"/>
</dbReference>
<evidence type="ECO:0000256" key="10">
    <source>
        <dbReference type="ARBA" id="ARBA00023157"/>
    </source>
</evidence>
<keyword evidence="8 14" id="KW-1133">Transmembrane helix</keyword>
<dbReference type="SMART" id="SM00429">
    <property type="entry name" value="IPT"/>
    <property type="match status" value="3"/>
</dbReference>
<evidence type="ECO:0000313" key="18">
    <source>
        <dbReference type="Proteomes" id="UP000494206"/>
    </source>
</evidence>
<comment type="similarity">
    <text evidence="2">Belongs to the plexin family.</text>
</comment>
<dbReference type="SUPFAM" id="SSF103575">
    <property type="entry name" value="Plexin repeat"/>
    <property type="match status" value="1"/>
</dbReference>
<feature type="coiled-coil region" evidence="13">
    <location>
        <begin position="1156"/>
        <end position="1183"/>
    </location>
</feature>
<dbReference type="InterPro" id="IPR016201">
    <property type="entry name" value="PSI"/>
</dbReference>
<dbReference type="SMART" id="SM00423">
    <property type="entry name" value="PSI"/>
    <property type="match status" value="3"/>
</dbReference>
<evidence type="ECO:0000259" key="16">
    <source>
        <dbReference type="PROSITE" id="PS51004"/>
    </source>
</evidence>
<dbReference type="GO" id="GO:0017154">
    <property type="term" value="F:semaphorin receptor activity"/>
    <property type="evidence" value="ECO:0007669"/>
    <property type="project" value="InterPro"/>
</dbReference>
<dbReference type="FunFam" id="2.60.40.10:FF:002574">
    <property type="entry name" value="Plexin B, putative"/>
    <property type="match status" value="1"/>
</dbReference>
<dbReference type="GO" id="GO:0008360">
    <property type="term" value="P:regulation of cell shape"/>
    <property type="evidence" value="ECO:0007669"/>
    <property type="project" value="TreeGrafter"/>
</dbReference>
<dbReference type="InterPro" id="IPR013548">
    <property type="entry name" value="Plexin_cytoplasmic_RasGAP_dom"/>
</dbReference>
<dbReference type="GO" id="GO:0002116">
    <property type="term" value="C:semaphorin receptor complex"/>
    <property type="evidence" value="ECO:0007669"/>
    <property type="project" value="TreeGrafter"/>
</dbReference>
<protein>
    <recommendedName>
        <fullName evidence="16">Sema domain-containing protein</fullName>
    </recommendedName>
</protein>
<dbReference type="GO" id="GO:0030334">
    <property type="term" value="P:regulation of cell migration"/>
    <property type="evidence" value="ECO:0007669"/>
    <property type="project" value="TreeGrafter"/>
</dbReference>
<dbReference type="InterPro" id="IPR031148">
    <property type="entry name" value="Plexin"/>
</dbReference>
<dbReference type="SUPFAM" id="SSF101912">
    <property type="entry name" value="Sema domain"/>
    <property type="match status" value="1"/>
</dbReference>
<dbReference type="GO" id="GO:0008045">
    <property type="term" value="P:motor neuron axon guidance"/>
    <property type="evidence" value="ECO:0007669"/>
    <property type="project" value="TreeGrafter"/>
</dbReference>
<dbReference type="GO" id="GO:0007162">
    <property type="term" value="P:negative regulation of cell adhesion"/>
    <property type="evidence" value="ECO:0007669"/>
    <property type="project" value="TreeGrafter"/>
</dbReference>
<evidence type="ECO:0000256" key="8">
    <source>
        <dbReference type="ARBA" id="ARBA00022989"/>
    </source>
</evidence>
<evidence type="ECO:0000256" key="5">
    <source>
        <dbReference type="ARBA" id="ARBA00022729"/>
    </source>
</evidence>
<dbReference type="Gene3D" id="3.10.20.90">
    <property type="entry name" value="Phosphatidylinositol 3-kinase Catalytic Subunit, Chain A, domain 1"/>
    <property type="match status" value="1"/>
</dbReference>
<sequence length="1772" mass="196472">MVTVAYWCPLLTFCTILVLAASVEASPPPQKHQIFHTTAQIDDFIVSRDGHTIILATVNQLQTIGCENFAVSHNLTIGPIDDSPWCSVDGKSCLREYRPQKTDVHTKILHQLQNGQILHCGSVQLGSCSIYTSKLSLISKSSVPVAANAKEASTVSIVTGNRLIVGASPTRDSPYRDPFPSVAMRTLPNLMIENAGNLDGEAAVFQRTSYRSSFKYIYSFTHEHFVFLVATMTSKDSRATPTTRLIRFCRNDTKFVSYSEIELQCRGEDNSLFPYLSAVVKSDEKLVTAYSSSPNSRKTSICVYSMQRIKLTFWYNVDRCRSGTDSIRLPHIGRDAKCVNKAHIPLDEDSCELGVGGSIELVEMASREIIGNVISFLAIDRKALKWDDDRLEEYGRKDIGDGNTGSEVLRMKRNGDFVIAQFPFGLVREELSTCSQHSSCSECLVSADPLCQWCHPVQACTTSSKCAVPVSTVCPVTNGEPVPSSISVNQSVPIAFNIRHLPPPNGFNYQCQFGATNARTKADWTSTGVSCISVPISSPKQFEISLITTLSKNPIISHNITVYDCGQSKTCSQCVSSEWKCEWCIGLNKCVSQNSCKTQKMKSCVRLLPMKVPIAMGSEQEIVIEAENLRQLDRNSQHFCSINVTGKVISAKAKIASDSIRCEKMQLFTENQHNSANLVVPITLSSNDHIVDIANISLYSCASLASDCSSCLALPPSLACGWCSGKCSHECHNSRVTVCDPPRILNFEPNSGPVEGGTIVRIDGTDLGMSEEDVRGKIYVAGSRCELMRYKVSSMIECKVDKGISSGPVKVSVGRVTMTVAESATYYSFVKISVFSAYPLFGPISGGTKITLYGQHLNAGTNASVTIGGQPCIITKANSSSSISCITPAGAVIGKTANVVVAVDQAIVTLDQKFEYRPDPIIQSVSPLSTFKSGGKMISVQGQYFDSILSAQMLLISSANPPFEIISDFSPCHIYNSTLMSCLTPKVIETSNRRFEYSRLPVGFVMDNVTSVLNLGRRIMMSVYPNPQLIPFNGIRLHQGEQPLILDGHNLNLAAEPSDYKIFIGSERCYVTLVDVKQLVCSGPAKQPKATDERGVSIHGFLPLVTVIVGSIRTELGLIEYADQTFTSKFSFLIMSLLVTIIVFLAIIGTIWKRRRQEREREYRKIQLQMESLENNVRKECKQAFAELQTNLVMSPKAKNSTPEFLQFPHFVENLLWSDSTLTVAPTLTRTLPVTLAQFHALLSFKAFIFTIVEAAESDTSMSASEKSMLASLLITVLLRNFSYCTEIVIDLLRAHIAKAVHAKRSELLFRNSDSVVEKMVAKWISMCLYPHITSQMNTFFYLYKALQYQTEKGPVDAVTGDARYTINESRLLRESVETNSLTICVIPIDGSDQIIDVEIHECDAICQLKQKILSAAYRETPYSQRPKINQIDLVLKCPRRGDVKLSDLPESNTIHPRKSPIKLQTVADYEITNGSIIQVTQAMYLKSNYRNSLADSGQSSWSSLDRCSPTYSSSKYYHLSNPSSGTMSFKKQKYNDNVPRSIPEVYLTRLLTSKGTVQSYVEDFLESVLYMHEVEFPPVLKHFFDLLDREAAVNAVSENICQQWKANSYVLRVWANFVRNPQLIFDEPYSISMDANLSTVAQTLMDCFSFSEPVLGAHSPSSRLLFAKDVARLRPLSVDLFRRVKNSPPLSMDQWQNELVNMSNDVSSCKGSSLALSELLSWVRGNGIRITQLLASNEQNCEQRLAQKLSQVLNVSLDTDNHIYSTISDYD</sequence>
<dbReference type="SMART" id="SM00630">
    <property type="entry name" value="Sema"/>
    <property type="match status" value="1"/>
</dbReference>
<evidence type="ECO:0000256" key="7">
    <source>
        <dbReference type="ARBA" id="ARBA00022902"/>
    </source>
</evidence>
<dbReference type="PROSITE" id="PS51004">
    <property type="entry name" value="SEMA"/>
    <property type="match status" value="1"/>
</dbReference>
<name>A0A8S1F156_9PELO</name>
<keyword evidence="5 15" id="KW-0732">Signal</keyword>
<organism evidence="17 18">
    <name type="scientific">Caenorhabditis bovis</name>
    <dbReference type="NCBI Taxonomy" id="2654633"/>
    <lineage>
        <taxon>Eukaryota</taxon>
        <taxon>Metazoa</taxon>
        <taxon>Ecdysozoa</taxon>
        <taxon>Nematoda</taxon>
        <taxon>Chromadorea</taxon>
        <taxon>Rhabditida</taxon>
        <taxon>Rhabditina</taxon>
        <taxon>Rhabditomorpha</taxon>
        <taxon>Rhabditoidea</taxon>
        <taxon>Rhabditidae</taxon>
        <taxon>Peloderinae</taxon>
        <taxon>Caenorhabditis</taxon>
    </lineage>
</organism>
<comment type="caution">
    <text evidence="17">The sequence shown here is derived from an EMBL/GenBank/DDBJ whole genome shotgun (WGS) entry which is preliminary data.</text>
</comment>
<evidence type="ECO:0000256" key="4">
    <source>
        <dbReference type="ARBA" id="ARBA00022692"/>
    </source>
</evidence>
<evidence type="ECO:0000256" key="2">
    <source>
        <dbReference type="ARBA" id="ARBA00010297"/>
    </source>
</evidence>
<gene>
    <name evidence="17" type="ORF">CBOVIS_LOCUS6552</name>
</gene>
<keyword evidence="3" id="KW-1003">Cell membrane</keyword>
<evidence type="ECO:0000313" key="17">
    <source>
        <dbReference type="EMBL" id="CAB3404176.1"/>
    </source>
</evidence>
<dbReference type="InterPro" id="IPR014756">
    <property type="entry name" value="Ig_E-set"/>
</dbReference>
<dbReference type="InterPro" id="IPR041362">
    <property type="entry name" value="TIG2_plexin"/>
</dbReference>
<dbReference type="Gene3D" id="1.10.506.10">
    <property type="entry name" value="GTPase Activation - p120gap, domain 1"/>
    <property type="match status" value="2"/>
</dbReference>
<keyword evidence="11" id="KW-0325">Glycoprotein</keyword>
<dbReference type="Proteomes" id="UP000494206">
    <property type="component" value="Unassembled WGS sequence"/>
</dbReference>
<evidence type="ECO:0000256" key="13">
    <source>
        <dbReference type="SAM" id="Coils"/>
    </source>
</evidence>
<keyword evidence="18" id="KW-1185">Reference proteome</keyword>
<dbReference type="SUPFAM" id="SSF81296">
    <property type="entry name" value="E set domains"/>
    <property type="match status" value="3"/>
</dbReference>
<keyword evidence="10" id="KW-1015">Disulfide bond</keyword>
<reference evidence="17 18" key="1">
    <citation type="submission" date="2020-04" db="EMBL/GenBank/DDBJ databases">
        <authorList>
            <person name="Laetsch R D."/>
            <person name="Stevens L."/>
            <person name="Kumar S."/>
            <person name="Blaxter L. M."/>
        </authorList>
    </citation>
    <scope>NUCLEOTIDE SEQUENCE [LARGE SCALE GENOMIC DNA]</scope>
</reference>
<evidence type="ECO:0000256" key="6">
    <source>
        <dbReference type="ARBA" id="ARBA00022737"/>
    </source>
</evidence>
<dbReference type="CDD" id="cd01179">
    <property type="entry name" value="IPT_plexin_repeat2"/>
    <property type="match status" value="1"/>
</dbReference>
<dbReference type="InterPro" id="IPR001627">
    <property type="entry name" value="Semap_dom"/>
</dbReference>
<keyword evidence="6" id="KW-0677">Repeat</keyword>
<evidence type="ECO:0000256" key="1">
    <source>
        <dbReference type="ARBA" id="ARBA00004251"/>
    </source>
</evidence>
<comment type="subcellular location">
    <subcellularLocation>
        <location evidence="1">Cell membrane</location>
        <topology evidence="1">Single-pass type I membrane protein</topology>
    </subcellularLocation>
</comment>
<dbReference type="Pfam" id="PF18020">
    <property type="entry name" value="TIG_2"/>
    <property type="match status" value="1"/>
</dbReference>
<evidence type="ECO:0000256" key="14">
    <source>
        <dbReference type="SAM" id="Phobius"/>
    </source>
</evidence>
<keyword evidence="4 14" id="KW-0812">Transmembrane</keyword>
<feature type="chain" id="PRO_5035930458" description="Sema domain-containing protein" evidence="15">
    <location>
        <begin position="26"/>
        <end position="1772"/>
    </location>
</feature>
<dbReference type="Pfam" id="PF24479">
    <property type="entry name" value="PSI_PlexinA-B"/>
    <property type="match status" value="1"/>
</dbReference>
<dbReference type="EMBL" id="CADEPM010000004">
    <property type="protein sequence ID" value="CAB3404176.1"/>
    <property type="molecule type" value="Genomic_DNA"/>
</dbReference>
<comment type="caution">
    <text evidence="12">Lacks conserved residue(s) required for the propagation of feature annotation.</text>
</comment>
<dbReference type="InterPro" id="IPR002165">
    <property type="entry name" value="Plexin_repeat"/>
</dbReference>
<dbReference type="InterPro" id="IPR015943">
    <property type="entry name" value="WD40/YVTN_repeat-like_dom_sf"/>
</dbReference>
<dbReference type="Pfam" id="PF01437">
    <property type="entry name" value="PSI"/>
    <property type="match status" value="1"/>
</dbReference>
<dbReference type="GO" id="GO:0050772">
    <property type="term" value="P:positive regulation of axonogenesis"/>
    <property type="evidence" value="ECO:0007669"/>
    <property type="project" value="TreeGrafter"/>
</dbReference>
<dbReference type="InterPro" id="IPR036352">
    <property type="entry name" value="Semap_dom_sf"/>
</dbReference>
<feature type="signal peptide" evidence="15">
    <location>
        <begin position="1"/>
        <end position="25"/>
    </location>
</feature>
<dbReference type="InterPro" id="IPR002909">
    <property type="entry name" value="IPT_dom"/>
</dbReference>
<dbReference type="Pfam" id="PF08337">
    <property type="entry name" value="Plexin_cytopl"/>
    <property type="match status" value="1"/>
</dbReference>